<dbReference type="GO" id="GO:0005737">
    <property type="term" value="C:cytoplasm"/>
    <property type="evidence" value="ECO:0007669"/>
    <property type="project" value="TreeGrafter"/>
</dbReference>
<evidence type="ECO:0000256" key="5">
    <source>
        <dbReference type="ARBA" id="ARBA00022840"/>
    </source>
</evidence>
<evidence type="ECO:0000256" key="8">
    <source>
        <dbReference type="RuleBase" id="RU363090"/>
    </source>
</evidence>
<accession>A0AAV4QZA1</accession>
<comment type="catalytic activity">
    <reaction evidence="6">
        <text>1D-myo-inositol 1,4,5-trisphosphate + 2 ATP = 1D-myo-inositol 1,3,4,5,6-pentakisphosphate + 2 ADP + 2 H(+)</text>
        <dbReference type="Rhea" id="RHEA:32359"/>
        <dbReference type="ChEBI" id="CHEBI:15378"/>
        <dbReference type="ChEBI" id="CHEBI:30616"/>
        <dbReference type="ChEBI" id="CHEBI:57733"/>
        <dbReference type="ChEBI" id="CHEBI:203600"/>
        <dbReference type="ChEBI" id="CHEBI:456216"/>
        <dbReference type="EC" id="2.7.1.151"/>
    </reaction>
</comment>
<evidence type="ECO:0000313" key="9">
    <source>
        <dbReference type="EMBL" id="GIY13406.1"/>
    </source>
</evidence>
<evidence type="ECO:0000256" key="3">
    <source>
        <dbReference type="ARBA" id="ARBA00022741"/>
    </source>
</evidence>
<keyword evidence="2 8" id="KW-0808">Transferase</keyword>
<dbReference type="AlphaFoldDB" id="A0AAV4QZA1"/>
<evidence type="ECO:0000256" key="6">
    <source>
        <dbReference type="ARBA" id="ARBA00036164"/>
    </source>
</evidence>
<dbReference type="GO" id="GO:0005634">
    <property type="term" value="C:nucleus"/>
    <property type="evidence" value="ECO:0007669"/>
    <property type="project" value="TreeGrafter"/>
</dbReference>
<evidence type="ECO:0000313" key="10">
    <source>
        <dbReference type="Proteomes" id="UP001054837"/>
    </source>
</evidence>
<gene>
    <name evidence="9" type="ORF">CDAR_560941</name>
</gene>
<keyword evidence="5" id="KW-0067">ATP-binding</keyword>
<protein>
    <recommendedName>
        <fullName evidence="8">Kinase</fullName>
        <ecNumber evidence="8">2.7.-.-</ecNumber>
    </recommendedName>
</protein>
<dbReference type="Proteomes" id="UP001054837">
    <property type="component" value="Unassembled WGS sequence"/>
</dbReference>
<keyword evidence="4 8" id="KW-0418">Kinase</keyword>
<keyword evidence="10" id="KW-1185">Reference proteome</keyword>
<dbReference type="InterPro" id="IPR005522">
    <property type="entry name" value="IPK"/>
</dbReference>
<dbReference type="GO" id="GO:0008440">
    <property type="term" value="F:inositol-1,4,5-trisphosphate 3-kinase activity"/>
    <property type="evidence" value="ECO:0007669"/>
    <property type="project" value="TreeGrafter"/>
</dbReference>
<evidence type="ECO:0000256" key="4">
    <source>
        <dbReference type="ARBA" id="ARBA00022777"/>
    </source>
</evidence>
<dbReference type="EC" id="2.7.-.-" evidence="8"/>
<dbReference type="GO" id="GO:0005524">
    <property type="term" value="F:ATP binding"/>
    <property type="evidence" value="ECO:0007669"/>
    <property type="project" value="UniProtKB-KW"/>
</dbReference>
<dbReference type="Gene3D" id="3.30.470.160">
    <property type="entry name" value="Inositol polyphosphate kinase"/>
    <property type="match status" value="1"/>
</dbReference>
<dbReference type="GO" id="GO:0032958">
    <property type="term" value="P:inositol phosphate biosynthetic process"/>
    <property type="evidence" value="ECO:0007669"/>
    <property type="project" value="InterPro"/>
</dbReference>
<dbReference type="PANTHER" id="PTHR12400:SF51">
    <property type="entry name" value="INOSITOL POLYPHOSPHATE MULTIKINASE"/>
    <property type="match status" value="1"/>
</dbReference>
<dbReference type="SUPFAM" id="SSF56104">
    <property type="entry name" value="SAICAR synthase-like"/>
    <property type="match status" value="1"/>
</dbReference>
<comment type="caution">
    <text evidence="9">The sequence shown here is derived from an EMBL/GenBank/DDBJ whole genome shotgun (WGS) entry which is preliminary data.</text>
</comment>
<dbReference type="Pfam" id="PF03770">
    <property type="entry name" value="IPK"/>
    <property type="match status" value="1"/>
</dbReference>
<keyword evidence="3" id="KW-0547">Nucleotide-binding</keyword>
<dbReference type="GO" id="GO:0051765">
    <property type="term" value="F:inositol tetrakisphosphate kinase activity"/>
    <property type="evidence" value="ECO:0007669"/>
    <property type="project" value="TreeGrafter"/>
</dbReference>
<evidence type="ECO:0000256" key="1">
    <source>
        <dbReference type="ARBA" id="ARBA00007374"/>
    </source>
</evidence>
<name>A0AAV4QZA1_9ARAC</name>
<dbReference type="EMBL" id="BPLQ01005230">
    <property type="protein sequence ID" value="GIY13406.1"/>
    <property type="molecule type" value="Genomic_DNA"/>
</dbReference>
<evidence type="ECO:0000256" key="7">
    <source>
        <dbReference type="ARBA" id="ARBA00036525"/>
    </source>
</evidence>
<reference evidence="9 10" key="1">
    <citation type="submission" date="2021-06" db="EMBL/GenBank/DDBJ databases">
        <title>Caerostris darwini draft genome.</title>
        <authorList>
            <person name="Kono N."/>
            <person name="Arakawa K."/>
        </authorList>
    </citation>
    <scope>NUCLEOTIDE SEQUENCE [LARGE SCALE GENOMIC DNA]</scope>
</reference>
<proteinExistence type="inferred from homology"/>
<dbReference type="InterPro" id="IPR038286">
    <property type="entry name" value="IPK_sf"/>
</dbReference>
<sequence>MCDESIKNPVNLDNLPDGVELFPYQVAGHKHGKGRLGLGILRHKNGQILKPLFEDNGRAVKEMTFYESVFHNPLTDPLVEELAGFLPVFYGTKCINISGKDIKYLCLEDVSGTFKNPSVLDVKIGPITYEIGASKNKINEQRSKFVHGEVCGIRVVGMKVYDEEKQLHIAQDRMYLRQLSPDTIESALSLYFTKDKFINSLMLCGFIHKLLQIDDWFSRQRRFIFIGSSILFVYEGTLSSWKDWIQRELLNCSNNIKNFDGKKSNNVDEALSNHHSPLQSGFEDTCDLCGLNKNICSEVLTNCNLFRVVMIDFAHCSFSEKEDTNYIYGLHKLLNHLKNLLKINLLQ</sequence>
<comment type="similarity">
    <text evidence="1 8">Belongs to the inositol phosphokinase (IPK) family.</text>
</comment>
<dbReference type="PANTHER" id="PTHR12400">
    <property type="entry name" value="INOSITOL POLYPHOSPHATE KINASE"/>
    <property type="match status" value="1"/>
</dbReference>
<evidence type="ECO:0000256" key="2">
    <source>
        <dbReference type="ARBA" id="ARBA00022679"/>
    </source>
</evidence>
<comment type="catalytic activity">
    <reaction evidence="7">
        <text>1D-myo-inositol 1,3,4,6-tetrakisphosphate + ATP = 1D-myo-inositol 1,3,4,5,6-pentakisphosphate + ADP + H(+)</text>
        <dbReference type="Rhea" id="RHEA:12717"/>
        <dbReference type="ChEBI" id="CHEBI:15378"/>
        <dbReference type="ChEBI" id="CHEBI:30616"/>
        <dbReference type="ChEBI" id="CHEBI:57660"/>
        <dbReference type="ChEBI" id="CHEBI:57733"/>
        <dbReference type="ChEBI" id="CHEBI:456216"/>
        <dbReference type="EC" id="2.7.1.140"/>
    </reaction>
</comment>
<organism evidence="9 10">
    <name type="scientific">Caerostris darwini</name>
    <dbReference type="NCBI Taxonomy" id="1538125"/>
    <lineage>
        <taxon>Eukaryota</taxon>
        <taxon>Metazoa</taxon>
        <taxon>Ecdysozoa</taxon>
        <taxon>Arthropoda</taxon>
        <taxon>Chelicerata</taxon>
        <taxon>Arachnida</taxon>
        <taxon>Araneae</taxon>
        <taxon>Araneomorphae</taxon>
        <taxon>Entelegynae</taxon>
        <taxon>Araneoidea</taxon>
        <taxon>Araneidae</taxon>
        <taxon>Caerostris</taxon>
    </lineage>
</organism>